<evidence type="ECO:0000259" key="9">
    <source>
        <dbReference type="Pfam" id="PF25198"/>
    </source>
</evidence>
<keyword evidence="5" id="KW-0472">Membrane</keyword>
<feature type="domain" description="Spore germination protein N-terminal" evidence="9">
    <location>
        <begin position="32"/>
        <end position="206"/>
    </location>
</feature>
<keyword evidence="4" id="KW-0732">Signal</keyword>
<protein>
    <submittedName>
        <fullName evidence="10">Ger(X)C family spore germination protein</fullName>
    </submittedName>
</protein>
<dbReference type="AlphaFoldDB" id="A0A4R5KYN6"/>
<dbReference type="InterPro" id="IPR038501">
    <property type="entry name" value="Spore_GerAC_C_sf"/>
</dbReference>
<dbReference type="Proteomes" id="UP000295636">
    <property type="component" value="Unassembled WGS sequence"/>
</dbReference>
<keyword evidence="3" id="KW-0309">Germination</keyword>
<comment type="subcellular location">
    <subcellularLocation>
        <location evidence="1">Membrane</location>
        <topology evidence="1">Lipid-anchor</topology>
    </subcellularLocation>
</comment>
<dbReference type="OrthoDB" id="9816067at2"/>
<gene>
    <name evidence="10" type="ORF">E1757_00600</name>
</gene>
<dbReference type="PANTHER" id="PTHR35789:SF1">
    <property type="entry name" value="SPORE GERMINATION PROTEIN B3"/>
    <property type="match status" value="1"/>
</dbReference>
<dbReference type="RefSeq" id="WP_133224874.1">
    <property type="nucleotide sequence ID" value="NZ_SMRT01000001.1"/>
</dbReference>
<comment type="caution">
    <text evidence="10">The sequence shown here is derived from an EMBL/GenBank/DDBJ whole genome shotgun (WGS) entry which is preliminary data.</text>
</comment>
<dbReference type="GO" id="GO:0009847">
    <property type="term" value="P:spore germination"/>
    <property type="evidence" value="ECO:0007669"/>
    <property type="project" value="InterPro"/>
</dbReference>
<organism evidence="10 11">
    <name type="scientific">Paenibacillus piri</name>
    <dbReference type="NCBI Taxonomy" id="2547395"/>
    <lineage>
        <taxon>Bacteria</taxon>
        <taxon>Bacillati</taxon>
        <taxon>Bacillota</taxon>
        <taxon>Bacilli</taxon>
        <taxon>Bacillales</taxon>
        <taxon>Paenibacillaceae</taxon>
        <taxon>Paenibacillus</taxon>
    </lineage>
</organism>
<evidence type="ECO:0000256" key="6">
    <source>
        <dbReference type="ARBA" id="ARBA00023139"/>
    </source>
</evidence>
<dbReference type="Pfam" id="PF05504">
    <property type="entry name" value="Spore_GerAC"/>
    <property type="match status" value="1"/>
</dbReference>
<sequence>MVINMGNSHKSKNVRLLLPVCCLLLLTGCWSRIEVNDRAFVTGMYIDRLDNGDYEVSLGFPLANRLATGGHSNTTDGGGGGGNPFALVSKKAENIPVAIRKIRSDLTREISWGHCRIVIVGRKMAESGIGAVLEFISREPTFHIKSYIMVAPGQGKSISELTPVFERMPAEVLREFAKRRVTIDTSIKDFLESAASGGDMVTALLTIGQEKMVSEKGKMSTWVGTDGAAVFKKDKMVGTFDVKDMRAVLWVKGKMKSSLISLKSPTDGKIISFLILNSKTVIKPVKDQGKIRFDIKIEAEDDIVSSESNIDLTEPEEILRIEEMLSKQLTGRVNHVIKKSQKMGADIFGFGQYIDWNFPKIWDTYKDRWPSEYKNVKFNVEAKILVRRTGVEKNPIMQKHQ</sequence>
<feature type="domain" description="Spore germination GerAC-like C-terminal" evidence="8">
    <location>
        <begin position="226"/>
        <end position="390"/>
    </location>
</feature>
<dbReference type="InterPro" id="IPR008844">
    <property type="entry name" value="Spore_GerAC-like"/>
</dbReference>
<evidence type="ECO:0000256" key="7">
    <source>
        <dbReference type="ARBA" id="ARBA00023288"/>
    </source>
</evidence>
<evidence type="ECO:0000256" key="5">
    <source>
        <dbReference type="ARBA" id="ARBA00023136"/>
    </source>
</evidence>
<evidence type="ECO:0000256" key="1">
    <source>
        <dbReference type="ARBA" id="ARBA00004635"/>
    </source>
</evidence>
<evidence type="ECO:0000313" key="10">
    <source>
        <dbReference type="EMBL" id="TDG00181.1"/>
    </source>
</evidence>
<reference evidence="10 11" key="1">
    <citation type="submission" date="2019-03" db="EMBL/GenBank/DDBJ databases">
        <title>This is whole genome sequence of Paenibacillus sp MS74 strain.</title>
        <authorList>
            <person name="Trinh H.N."/>
        </authorList>
    </citation>
    <scope>NUCLEOTIDE SEQUENCE [LARGE SCALE GENOMIC DNA]</scope>
    <source>
        <strain evidence="10 11">MS74</strain>
    </source>
</reference>
<dbReference type="Pfam" id="PF25198">
    <property type="entry name" value="Spore_GerAC_N"/>
    <property type="match status" value="1"/>
</dbReference>
<evidence type="ECO:0000259" key="8">
    <source>
        <dbReference type="Pfam" id="PF05504"/>
    </source>
</evidence>
<dbReference type="InterPro" id="IPR046953">
    <property type="entry name" value="Spore_GerAC-like_C"/>
</dbReference>
<keyword evidence="6" id="KW-0564">Palmitate</keyword>
<evidence type="ECO:0000256" key="2">
    <source>
        <dbReference type="ARBA" id="ARBA00007886"/>
    </source>
</evidence>
<evidence type="ECO:0000256" key="3">
    <source>
        <dbReference type="ARBA" id="ARBA00022544"/>
    </source>
</evidence>
<comment type="similarity">
    <text evidence="2">Belongs to the GerABKC lipoprotein family.</text>
</comment>
<accession>A0A4R5KYN6</accession>
<keyword evidence="11" id="KW-1185">Reference proteome</keyword>
<dbReference type="Gene3D" id="3.30.300.210">
    <property type="entry name" value="Nutrient germinant receptor protein C, domain 3"/>
    <property type="match status" value="1"/>
</dbReference>
<keyword evidence="7" id="KW-0449">Lipoprotein</keyword>
<dbReference type="GO" id="GO:0016020">
    <property type="term" value="C:membrane"/>
    <property type="evidence" value="ECO:0007669"/>
    <property type="project" value="UniProtKB-SubCell"/>
</dbReference>
<dbReference type="InterPro" id="IPR057336">
    <property type="entry name" value="GerAC_N"/>
</dbReference>
<evidence type="ECO:0000313" key="11">
    <source>
        <dbReference type="Proteomes" id="UP000295636"/>
    </source>
</evidence>
<dbReference type="NCBIfam" id="TIGR02887">
    <property type="entry name" value="spore_ger_x_C"/>
    <property type="match status" value="1"/>
</dbReference>
<name>A0A4R5KYN6_9BACL</name>
<dbReference type="PANTHER" id="PTHR35789">
    <property type="entry name" value="SPORE GERMINATION PROTEIN B3"/>
    <property type="match status" value="1"/>
</dbReference>
<proteinExistence type="inferred from homology"/>
<dbReference type="EMBL" id="SMRT01000001">
    <property type="protein sequence ID" value="TDG00181.1"/>
    <property type="molecule type" value="Genomic_DNA"/>
</dbReference>
<evidence type="ECO:0000256" key="4">
    <source>
        <dbReference type="ARBA" id="ARBA00022729"/>
    </source>
</evidence>